<evidence type="ECO:0000256" key="1">
    <source>
        <dbReference type="ARBA" id="ARBA00023015"/>
    </source>
</evidence>
<keyword evidence="3" id="KW-0804">Transcription</keyword>
<dbReference type="SMART" id="SM00345">
    <property type="entry name" value="HTH_GNTR"/>
    <property type="match status" value="1"/>
</dbReference>
<gene>
    <name evidence="5" type="ORF">GXN74_05300</name>
</gene>
<dbReference type="InterPro" id="IPR036388">
    <property type="entry name" value="WH-like_DNA-bd_sf"/>
</dbReference>
<dbReference type="CDD" id="cd07377">
    <property type="entry name" value="WHTH_GntR"/>
    <property type="match status" value="1"/>
</dbReference>
<reference evidence="5 6" key="1">
    <citation type="submission" date="2020-01" db="EMBL/GenBank/DDBJ databases">
        <title>Anaeroalcalibacter tamaniensis gen. nov., sp. nov., moderately halophilic strictly anaerobic fermenter bacterium from mud volcano of Taman peninsula.</title>
        <authorList>
            <person name="Frolova A."/>
            <person name="Merkel A.Y."/>
            <person name="Slobodkin A.I."/>
        </authorList>
    </citation>
    <scope>NUCLEOTIDE SEQUENCE [LARGE SCALE GENOMIC DNA]</scope>
    <source>
        <strain evidence="5 6">F-3ap</strain>
    </source>
</reference>
<dbReference type="InterPro" id="IPR000524">
    <property type="entry name" value="Tscrpt_reg_HTH_GntR"/>
</dbReference>
<dbReference type="InterPro" id="IPR008920">
    <property type="entry name" value="TF_FadR/GntR_C"/>
</dbReference>
<dbReference type="InterPro" id="IPR011711">
    <property type="entry name" value="GntR_C"/>
</dbReference>
<keyword evidence="2" id="KW-0238">DNA-binding</keyword>
<dbReference type="Proteomes" id="UP000461585">
    <property type="component" value="Unassembled WGS sequence"/>
</dbReference>
<organism evidence="5 6">
    <name type="scientific">Anaerotalea alkaliphila</name>
    <dbReference type="NCBI Taxonomy" id="2662126"/>
    <lineage>
        <taxon>Bacteria</taxon>
        <taxon>Bacillati</taxon>
        <taxon>Bacillota</taxon>
        <taxon>Clostridia</taxon>
        <taxon>Eubacteriales</taxon>
        <taxon>Anaerotalea</taxon>
    </lineage>
</organism>
<keyword evidence="1" id="KW-0805">Transcription regulation</keyword>
<dbReference type="AlphaFoldDB" id="A0A7X5HV09"/>
<dbReference type="PROSITE" id="PS50949">
    <property type="entry name" value="HTH_GNTR"/>
    <property type="match status" value="1"/>
</dbReference>
<feature type="domain" description="HTH gntR-type" evidence="4">
    <location>
        <begin position="9"/>
        <end position="77"/>
    </location>
</feature>
<dbReference type="SUPFAM" id="SSF46785">
    <property type="entry name" value="Winged helix' DNA-binding domain"/>
    <property type="match status" value="1"/>
</dbReference>
<dbReference type="EMBL" id="JAAEEH010000011">
    <property type="protein sequence ID" value="NDL67163.1"/>
    <property type="molecule type" value="Genomic_DNA"/>
</dbReference>
<dbReference type="InterPro" id="IPR036390">
    <property type="entry name" value="WH_DNA-bd_sf"/>
</dbReference>
<comment type="caution">
    <text evidence="5">The sequence shown here is derived from an EMBL/GenBank/DDBJ whole genome shotgun (WGS) entry which is preliminary data.</text>
</comment>
<dbReference type="GO" id="GO:0003677">
    <property type="term" value="F:DNA binding"/>
    <property type="evidence" value="ECO:0007669"/>
    <property type="project" value="UniProtKB-KW"/>
</dbReference>
<dbReference type="Gene3D" id="1.20.120.530">
    <property type="entry name" value="GntR ligand-binding domain-like"/>
    <property type="match status" value="1"/>
</dbReference>
<dbReference type="SMART" id="SM00895">
    <property type="entry name" value="FCD"/>
    <property type="match status" value="1"/>
</dbReference>
<dbReference type="PANTHER" id="PTHR43537">
    <property type="entry name" value="TRANSCRIPTIONAL REGULATOR, GNTR FAMILY"/>
    <property type="match status" value="1"/>
</dbReference>
<dbReference type="GO" id="GO:0003700">
    <property type="term" value="F:DNA-binding transcription factor activity"/>
    <property type="evidence" value="ECO:0007669"/>
    <property type="project" value="InterPro"/>
</dbReference>
<name>A0A7X5HV09_9FIRM</name>
<evidence type="ECO:0000256" key="3">
    <source>
        <dbReference type="ARBA" id="ARBA00023163"/>
    </source>
</evidence>
<evidence type="ECO:0000313" key="5">
    <source>
        <dbReference type="EMBL" id="NDL67163.1"/>
    </source>
</evidence>
<sequence length="236" mass="26744">MDVRRVQKTNVSNEIFEQLKQMLLNGIYRPGDKFPSENELTEAFGVSRMTARQAIQKLAVLGFLETRVGEGSYVQEANMGMFMNGIISAVYLGEDAILEILEFRTVVEGKTAQIAADKATGQDIADLEEIVGQMESCKDDEKRFSELDLMFHLKLAEITRNIILTSTYNIVNEAMRMAMEQIVHVTGHKDGLHYHKLILDAIKAHDGKAAKEHMTEHVEKTYQRMLEHRRKTGADV</sequence>
<dbReference type="PRINTS" id="PR00035">
    <property type="entry name" value="HTHGNTR"/>
</dbReference>
<proteinExistence type="predicted"/>
<keyword evidence="6" id="KW-1185">Reference proteome</keyword>
<evidence type="ECO:0000313" key="6">
    <source>
        <dbReference type="Proteomes" id="UP000461585"/>
    </source>
</evidence>
<protein>
    <submittedName>
        <fullName evidence="5">FadR family transcriptional regulator</fullName>
    </submittedName>
</protein>
<dbReference type="Gene3D" id="1.10.10.10">
    <property type="entry name" value="Winged helix-like DNA-binding domain superfamily/Winged helix DNA-binding domain"/>
    <property type="match status" value="1"/>
</dbReference>
<dbReference type="Pfam" id="PF07729">
    <property type="entry name" value="FCD"/>
    <property type="match status" value="1"/>
</dbReference>
<accession>A0A7X5HV09</accession>
<dbReference type="PANTHER" id="PTHR43537:SF5">
    <property type="entry name" value="UXU OPERON TRANSCRIPTIONAL REGULATOR"/>
    <property type="match status" value="1"/>
</dbReference>
<evidence type="ECO:0000259" key="4">
    <source>
        <dbReference type="PROSITE" id="PS50949"/>
    </source>
</evidence>
<evidence type="ECO:0000256" key="2">
    <source>
        <dbReference type="ARBA" id="ARBA00023125"/>
    </source>
</evidence>
<dbReference type="Pfam" id="PF00392">
    <property type="entry name" value="GntR"/>
    <property type="match status" value="1"/>
</dbReference>
<dbReference type="SUPFAM" id="SSF48008">
    <property type="entry name" value="GntR ligand-binding domain-like"/>
    <property type="match status" value="1"/>
</dbReference>